<gene>
    <name evidence="1" type="ORF">ATC70_007732</name>
</gene>
<dbReference type="Gene3D" id="3.40.50.2000">
    <property type="entry name" value="Glycogen Phosphorylase B"/>
    <property type="match status" value="2"/>
</dbReference>
<organism evidence="1 2">
    <name type="scientific">Mucor velutinosus</name>
    <dbReference type="NCBI Taxonomy" id="708070"/>
    <lineage>
        <taxon>Eukaryota</taxon>
        <taxon>Fungi</taxon>
        <taxon>Fungi incertae sedis</taxon>
        <taxon>Mucoromycota</taxon>
        <taxon>Mucoromycotina</taxon>
        <taxon>Mucoromycetes</taxon>
        <taxon>Mucorales</taxon>
        <taxon>Mucorineae</taxon>
        <taxon>Mucoraceae</taxon>
        <taxon>Mucor</taxon>
    </lineage>
</organism>
<dbReference type="Proteomes" id="UP001304243">
    <property type="component" value="Unassembled WGS sequence"/>
</dbReference>
<comment type="caution">
    <text evidence="1">The sequence shown here is derived from an EMBL/GenBank/DDBJ whole genome shotgun (WGS) entry which is preliminary data.</text>
</comment>
<dbReference type="RefSeq" id="XP_064676047.1">
    <property type="nucleotide sequence ID" value="XM_064826990.1"/>
</dbReference>
<dbReference type="SUPFAM" id="SSF53756">
    <property type="entry name" value="UDP-Glycosyltransferase/glycogen phosphorylase"/>
    <property type="match status" value="1"/>
</dbReference>
<dbReference type="InterPro" id="IPR003337">
    <property type="entry name" value="Trehalose_PPase"/>
</dbReference>
<evidence type="ECO:0000313" key="1">
    <source>
        <dbReference type="EMBL" id="KAK4509381.1"/>
    </source>
</evidence>
<dbReference type="Pfam" id="PF02358">
    <property type="entry name" value="Trehalose_PPase"/>
    <property type="match status" value="1"/>
</dbReference>
<dbReference type="GeneID" id="89951418"/>
<dbReference type="GO" id="GO:0005946">
    <property type="term" value="C:alpha,alpha-trehalose-phosphate synthase complex (UDP-forming)"/>
    <property type="evidence" value="ECO:0007669"/>
    <property type="project" value="TreeGrafter"/>
</dbReference>
<sequence length="764" mass="85792">MTASGIKKIIHCVCPLSTDGIPIPFSTYASDDRLPSSPPTTPNHFSAKTQTVPLNVYSPSKELFNVRSRASWYMIHAAASLSLAGYEQSICIDSRPSKHASVDKDLYAFVVNVLDPLFQVSPASPSNCDKTMAGMWKNYSSVNMAYAEAVAARYHTGDIVWIHDYQLLMVPHYLGQILPNAKIGMSIYANFPYCEHLAAIYECKSMLESILLADHIGFQTKLDTRHFATACTRLLHMECSSSSKHVGVFPSGVDNRLLLKSSVLERAKEIRDLFPHKQIIFCRDTHVANVIRTLAAFSQLFSKDRYLMNHLVLIHLCSTRVPASDLKAIPEIVRQINQLYGNTDFVPVHFYHQELDREEREALMAAADLGLFLGSHSSTLTSAREFVLSQHERHAPLIMSKDSSLVIPNGIITAVEDPSDIPALVTALHDTLTMRSIDSEKRYESLYRFVLENDATTCAHRFIQTLVDHETLPLYTQQLIEAYEAASGKKLVIICDSDNLTTPAEDVESANPAVQKLLPYIETLSQDTMNSVYVVSGKTEAELDLWSKENPHSFGLSAEYGAFVRQPSDASWKTTSISFTTDKKFTDWKKLIIKLFQKYVQKLLGSCIVDIKTMITLDFSKSFNSDRVSYYSKICNEELVNLVNIAATHGQQLKIFKSKARIQVQKCSSFYSSGGYSTLIETLLETIRPNFVLCIGNANDQDSPMALCEESMFSTLYGHGIDRDHLYTVSMTLKKCTMANWQLKDPKNMVELFKQLAEMKTKQV</sequence>
<dbReference type="InterPro" id="IPR001830">
    <property type="entry name" value="Glyco_trans_20"/>
</dbReference>
<protein>
    <submittedName>
        <fullName evidence="1">Uncharacterized protein</fullName>
    </submittedName>
</protein>
<evidence type="ECO:0000313" key="2">
    <source>
        <dbReference type="Proteomes" id="UP001304243"/>
    </source>
</evidence>
<dbReference type="GO" id="GO:0004805">
    <property type="term" value="F:trehalose-phosphatase activity"/>
    <property type="evidence" value="ECO:0007669"/>
    <property type="project" value="TreeGrafter"/>
</dbReference>
<dbReference type="PANTHER" id="PTHR10788">
    <property type="entry name" value="TREHALOSE-6-PHOSPHATE SYNTHASE"/>
    <property type="match status" value="1"/>
</dbReference>
<dbReference type="PANTHER" id="PTHR10788:SF123">
    <property type="entry name" value="TREHALOSE-PHOSPHATASE"/>
    <property type="match status" value="1"/>
</dbReference>
<name>A0AAN7D7J5_9FUNG</name>
<dbReference type="Pfam" id="PF00982">
    <property type="entry name" value="Glyco_transf_20"/>
    <property type="match status" value="1"/>
</dbReference>
<keyword evidence="2" id="KW-1185">Reference proteome</keyword>
<dbReference type="GO" id="GO:0005992">
    <property type="term" value="P:trehalose biosynthetic process"/>
    <property type="evidence" value="ECO:0007669"/>
    <property type="project" value="InterPro"/>
</dbReference>
<dbReference type="AlphaFoldDB" id="A0AAN7D7J5"/>
<dbReference type="GO" id="GO:0003825">
    <property type="term" value="F:alpha,alpha-trehalose-phosphate synthase (UDP-forming) activity"/>
    <property type="evidence" value="ECO:0007669"/>
    <property type="project" value="TreeGrafter"/>
</dbReference>
<reference evidence="1 2" key="1">
    <citation type="submission" date="2022-11" db="EMBL/GenBank/DDBJ databases">
        <title>Mucor velutinosus strain NIH1002 WGS.</title>
        <authorList>
            <person name="Subramanian P."/>
            <person name="Mullikin J.C."/>
            <person name="Segre J.A."/>
            <person name="Zelazny A.M."/>
        </authorList>
    </citation>
    <scope>NUCLEOTIDE SEQUENCE [LARGE SCALE GENOMIC DNA]</scope>
    <source>
        <strain evidence="1 2">NIH1002</strain>
    </source>
</reference>
<proteinExistence type="predicted"/>
<dbReference type="GO" id="GO:0005829">
    <property type="term" value="C:cytosol"/>
    <property type="evidence" value="ECO:0007669"/>
    <property type="project" value="TreeGrafter"/>
</dbReference>
<accession>A0AAN7D7J5</accession>
<dbReference type="EMBL" id="JASEJX010000039">
    <property type="protein sequence ID" value="KAK4509381.1"/>
    <property type="molecule type" value="Genomic_DNA"/>
</dbReference>